<sequence>IPEGFQSDDAVSQDNVQLGLFTNFHGGDTGTKQAKWEDLTSLSMKLSAFERSYQHDDQVTAINLLKKRVSLNIDDHYMFHHESDKICWNASQHYLDFLMVVSRGIGLDACLP</sequence>
<organism evidence="1 2">
    <name type="scientific">Hygrophoropsis aurantiaca</name>
    <dbReference type="NCBI Taxonomy" id="72124"/>
    <lineage>
        <taxon>Eukaryota</taxon>
        <taxon>Fungi</taxon>
        <taxon>Dikarya</taxon>
        <taxon>Basidiomycota</taxon>
        <taxon>Agaricomycotina</taxon>
        <taxon>Agaricomycetes</taxon>
        <taxon>Agaricomycetidae</taxon>
        <taxon>Boletales</taxon>
        <taxon>Coniophorineae</taxon>
        <taxon>Hygrophoropsidaceae</taxon>
        <taxon>Hygrophoropsis</taxon>
    </lineage>
</organism>
<keyword evidence="2" id="KW-1185">Reference proteome</keyword>
<dbReference type="EMBL" id="MU268480">
    <property type="protein sequence ID" value="KAH7904420.1"/>
    <property type="molecule type" value="Genomic_DNA"/>
</dbReference>
<gene>
    <name evidence="1" type="ORF">BJ138DRAFT_964899</name>
</gene>
<dbReference type="Proteomes" id="UP000790377">
    <property type="component" value="Unassembled WGS sequence"/>
</dbReference>
<proteinExistence type="predicted"/>
<name>A0ACB7ZT91_9AGAM</name>
<comment type="caution">
    <text evidence="1">The sequence shown here is derived from an EMBL/GenBank/DDBJ whole genome shotgun (WGS) entry which is preliminary data.</text>
</comment>
<evidence type="ECO:0000313" key="2">
    <source>
        <dbReference type="Proteomes" id="UP000790377"/>
    </source>
</evidence>
<reference evidence="1" key="1">
    <citation type="journal article" date="2021" name="New Phytol.">
        <title>Evolutionary innovations through gain and loss of genes in the ectomycorrhizal Boletales.</title>
        <authorList>
            <person name="Wu G."/>
            <person name="Miyauchi S."/>
            <person name="Morin E."/>
            <person name="Kuo A."/>
            <person name="Drula E."/>
            <person name="Varga T."/>
            <person name="Kohler A."/>
            <person name="Feng B."/>
            <person name="Cao Y."/>
            <person name="Lipzen A."/>
            <person name="Daum C."/>
            <person name="Hundley H."/>
            <person name="Pangilinan J."/>
            <person name="Johnson J."/>
            <person name="Barry K."/>
            <person name="LaButti K."/>
            <person name="Ng V."/>
            <person name="Ahrendt S."/>
            <person name="Min B."/>
            <person name="Choi I.G."/>
            <person name="Park H."/>
            <person name="Plett J.M."/>
            <person name="Magnuson J."/>
            <person name="Spatafora J.W."/>
            <person name="Nagy L.G."/>
            <person name="Henrissat B."/>
            <person name="Grigoriev I.V."/>
            <person name="Yang Z.L."/>
            <person name="Xu J."/>
            <person name="Martin F.M."/>
        </authorList>
    </citation>
    <scope>NUCLEOTIDE SEQUENCE</scope>
    <source>
        <strain evidence="1">ATCC 28755</strain>
    </source>
</reference>
<evidence type="ECO:0000313" key="1">
    <source>
        <dbReference type="EMBL" id="KAH7904420.1"/>
    </source>
</evidence>
<feature type="non-terminal residue" evidence="1">
    <location>
        <position position="112"/>
    </location>
</feature>
<accession>A0ACB7ZT91</accession>
<protein>
    <submittedName>
        <fullName evidence="1">Uncharacterized protein</fullName>
    </submittedName>
</protein>
<feature type="non-terminal residue" evidence="1">
    <location>
        <position position="1"/>
    </location>
</feature>